<evidence type="ECO:0000313" key="4">
    <source>
        <dbReference type="Proteomes" id="UP000789572"/>
    </source>
</evidence>
<dbReference type="Pfam" id="PF16884">
    <property type="entry name" value="ADH_N_2"/>
    <property type="match status" value="1"/>
</dbReference>
<dbReference type="SMART" id="SM00829">
    <property type="entry name" value="PKS_ER"/>
    <property type="match status" value="1"/>
</dbReference>
<evidence type="ECO:0000259" key="2">
    <source>
        <dbReference type="SMART" id="SM00829"/>
    </source>
</evidence>
<keyword evidence="1" id="KW-0560">Oxidoreductase</keyword>
<proteinExistence type="predicted"/>
<dbReference type="InterPro" id="IPR020843">
    <property type="entry name" value="ER"/>
</dbReference>
<dbReference type="PANTHER" id="PTHR43205:SF42">
    <property type="entry name" value="ALCOHOL DEHYDROGENASE, ZINC-CONTAINING (AFU_ORTHOLOGUE AFUA_7G04530)"/>
    <property type="match status" value="1"/>
</dbReference>
<dbReference type="InterPro" id="IPR041694">
    <property type="entry name" value="ADH_N_2"/>
</dbReference>
<comment type="caution">
    <text evidence="3">The sequence shown here is derived from an EMBL/GenBank/DDBJ whole genome shotgun (WGS) entry which is preliminary data.</text>
</comment>
<organism evidence="3 4">
    <name type="scientific">Paraglomus occultum</name>
    <dbReference type="NCBI Taxonomy" id="144539"/>
    <lineage>
        <taxon>Eukaryota</taxon>
        <taxon>Fungi</taxon>
        <taxon>Fungi incertae sedis</taxon>
        <taxon>Mucoromycota</taxon>
        <taxon>Glomeromycotina</taxon>
        <taxon>Glomeromycetes</taxon>
        <taxon>Paraglomerales</taxon>
        <taxon>Paraglomeraceae</taxon>
        <taxon>Paraglomus</taxon>
    </lineage>
</organism>
<dbReference type="AlphaFoldDB" id="A0A9N8ZR60"/>
<sequence length="390" mass="43025">MPENSDKKSLEGENTQVIFVKRPESGPINPDEVFKIVKTPIPKEEDIPHEHVLVKVLYLSLDPESFNLRKQCVVGWRTKEGINRSNMYIVGIYAKYSQFNGQFVFEIIQLYKANLNEVMRGATVAEVIISKNPNFQPGDKVQGFHGWQAYAVANGKDLIKLNPPPGASLSDYLGLFGITGLTAYFGLLDIGKPVAGETVVVSGAAGATGSVVGQIAKIKGCRVIGTAGTQEKCEFLEKELGFDVALNYRDPDFAQKLKAATPNYINVFFDNVGGDILDLCLTRIATKARIVLCGAISQYNEKNRKGPAFYTALIINRAKMEGFIVMDYQDRWSEARHDLIEWFKEGKLKGREHVIKGLENAPDGLLQLFAGKNTGKMVVKVAEPSVMSSL</sequence>
<dbReference type="InterPro" id="IPR013149">
    <property type="entry name" value="ADH-like_C"/>
</dbReference>
<name>A0A9N8ZR60_9GLOM</name>
<keyword evidence="4" id="KW-1185">Reference proteome</keyword>
<protein>
    <submittedName>
        <fullName evidence="3">872_t:CDS:1</fullName>
    </submittedName>
</protein>
<accession>A0A9N8ZR60</accession>
<dbReference type="GO" id="GO:0016628">
    <property type="term" value="F:oxidoreductase activity, acting on the CH-CH group of donors, NAD or NADP as acceptor"/>
    <property type="evidence" value="ECO:0007669"/>
    <property type="project" value="InterPro"/>
</dbReference>
<dbReference type="Gene3D" id="3.90.180.10">
    <property type="entry name" value="Medium-chain alcohol dehydrogenases, catalytic domain"/>
    <property type="match status" value="1"/>
</dbReference>
<dbReference type="Gene3D" id="3.40.50.720">
    <property type="entry name" value="NAD(P)-binding Rossmann-like Domain"/>
    <property type="match status" value="1"/>
</dbReference>
<dbReference type="Proteomes" id="UP000789572">
    <property type="component" value="Unassembled WGS sequence"/>
</dbReference>
<dbReference type="Pfam" id="PF00107">
    <property type="entry name" value="ADH_zinc_N"/>
    <property type="match status" value="1"/>
</dbReference>
<dbReference type="InterPro" id="IPR036291">
    <property type="entry name" value="NAD(P)-bd_dom_sf"/>
</dbReference>
<evidence type="ECO:0000256" key="1">
    <source>
        <dbReference type="ARBA" id="ARBA00023002"/>
    </source>
</evidence>
<dbReference type="SUPFAM" id="SSF50129">
    <property type="entry name" value="GroES-like"/>
    <property type="match status" value="2"/>
</dbReference>
<dbReference type="PANTHER" id="PTHR43205">
    <property type="entry name" value="PROSTAGLANDIN REDUCTASE"/>
    <property type="match status" value="1"/>
</dbReference>
<feature type="domain" description="Enoyl reductase (ER)" evidence="2">
    <location>
        <begin position="29"/>
        <end position="379"/>
    </location>
</feature>
<dbReference type="InterPro" id="IPR011032">
    <property type="entry name" value="GroES-like_sf"/>
</dbReference>
<dbReference type="InterPro" id="IPR045010">
    <property type="entry name" value="MDR_fam"/>
</dbReference>
<dbReference type="EMBL" id="CAJVPJ010000276">
    <property type="protein sequence ID" value="CAG8505181.1"/>
    <property type="molecule type" value="Genomic_DNA"/>
</dbReference>
<dbReference type="OrthoDB" id="809632at2759"/>
<dbReference type="FunFam" id="3.40.50.720:FF:000121">
    <property type="entry name" value="Prostaglandin reductase 2"/>
    <property type="match status" value="1"/>
</dbReference>
<evidence type="ECO:0000313" key="3">
    <source>
        <dbReference type="EMBL" id="CAG8505181.1"/>
    </source>
</evidence>
<dbReference type="SUPFAM" id="SSF51735">
    <property type="entry name" value="NAD(P)-binding Rossmann-fold domains"/>
    <property type="match status" value="1"/>
</dbReference>
<gene>
    <name evidence="3" type="ORF">POCULU_LOCUS2781</name>
</gene>
<reference evidence="3" key="1">
    <citation type="submission" date="2021-06" db="EMBL/GenBank/DDBJ databases">
        <authorList>
            <person name="Kallberg Y."/>
            <person name="Tangrot J."/>
            <person name="Rosling A."/>
        </authorList>
    </citation>
    <scope>NUCLEOTIDE SEQUENCE</scope>
    <source>
        <strain evidence="3">IA702</strain>
    </source>
</reference>
<dbReference type="CDD" id="cd05288">
    <property type="entry name" value="PGDH"/>
    <property type="match status" value="1"/>
</dbReference>